<keyword evidence="3" id="KW-1185">Reference proteome</keyword>
<feature type="compositionally biased region" description="Basic and acidic residues" evidence="1">
    <location>
        <begin position="77"/>
        <end position="96"/>
    </location>
</feature>
<name>A0A9Q1JY48_9CARY</name>
<sequence>MAGRAELCSSVVFQLNTTGQKADSVLLLPQPGPASQRGYLKEYVMRFNGEVVPITDLQDKISYKSQRYRLRTTLSSKIRDEMSSQSDKGQKKDKEKVGHFHTSTWNILMKIKGNPILRRPKPIKIPAKFTNNNKYYKYHKDFGHTTSKYRKLQKALHELAY</sequence>
<accession>A0A9Q1JY48</accession>
<dbReference type="AlphaFoldDB" id="A0A9Q1JY48"/>
<organism evidence="2 3">
    <name type="scientific">Carnegiea gigantea</name>
    <dbReference type="NCBI Taxonomy" id="171969"/>
    <lineage>
        <taxon>Eukaryota</taxon>
        <taxon>Viridiplantae</taxon>
        <taxon>Streptophyta</taxon>
        <taxon>Embryophyta</taxon>
        <taxon>Tracheophyta</taxon>
        <taxon>Spermatophyta</taxon>
        <taxon>Magnoliopsida</taxon>
        <taxon>eudicotyledons</taxon>
        <taxon>Gunneridae</taxon>
        <taxon>Pentapetalae</taxon>
        <taxon>Caryophyllales</taxon>
        <taxon>Cactineae</taxon>
        <taxon>Cactaceae</taxon>
        <taxon>Cactoideae</taxon>
        <taxon>Echinocereeae</taxon>
        <taxon>Carnegiea</taxon>
    </lineage>
</organism>
<dbReference type="Proteomes" id="UP001153076">
    <property type="component" value="Unassembled WGS sequence"/>
</dbReference>
<proteinExistence type="predicted"/>
<evidence type="ECO:0000313" key="3">
    <source>
        <dbReference type="Proteomes" id="UP001153076"/>
    </source>
</evidence>
<protein>
    <submittedName>
        <fullName evidence="2">Uncharacterized protein</fullName>
    </submittedName>
</protein>
<comment type="caution">
    <text evidence="2">The sequence shown here is derived from an EMBL/GenBank/DDBJ whole genome shotgun (WGS) entry which is preliminary data.</text>
</comment>
<reference evidence="2" key="1">
    <citation type="submission" date="2022-04" db="EMBL/GenBank/DDBJ databases">
        <title>Carnegiea gigantea Genome sequencing and assembly v2.</title>
        <authorList>
            <person name="Copetti D."/>
            <person name="Sanderson M.J."/>
            <person name="Burquez A."/>
            <person name="Wojciechowski M.F."/>
        </authorList>
    </citation>
    <scope>NUCLEOTIDE SEQUENCE</scope>
    <source>
        <strain evidence="2">SGP5-SGP5p</strain>
        <tissue evidence="2">Aerial part</tissue>
    </source>
</reference>
<dbReference type="EMBL" id="JAKOGI010000567">
    <property type="protein sequence ID" value="KAJ8433000.1"/>
    <property type="molecule type" value="Genomic_DNA"/>
</dbReference>
<evidence type="ECO:0000256" key="1">
    <source>
        <dbReference type="SAM" id="MobiDB-lite"/>
    </source>
</evidence>
<evidence type="ECO:0000313" key="2">
    <source>
        <dbReference type="EMBL" id="KAJ8433000.1"/>
    </source>
</evidence>
<gene>
    <name evidence="2" type="ORF">Cgig2_028585</name>
</gene>
<feature type="region of interest" description="Disordered" evidence="1">
    <location>
        <begin position="75"/>
        <end position="96"/>
    </location>
</feature>